<gene>
    <name evidence="2" type="ORF">SCAR479_07924</name>
</gene>
<feature type="region of interest" description="Disordered" evidence="1">
    <location>
        <begin position="34"/>
        <end position="74"/>
    </location>
</feature>
<reference evidence="2 3" key="1">
    <citation type="submission" date="2024-02" db="EMBL/GenBank/DDBJ databases">
        <title>First draft genome assembly of two strains of Seiridium cardinale.</title>
        <authorList>
            <person name="Emiliani G."/>
            <person name="Scali E."/>
        </authorList>
    </citation>
    <scope>NUCLEOTIDE SEQUENCE [LARGE SCALE GENOMIC DNA]</scope>
    <source>
        <strain evidence="2 3">BM-138-000479</strain>
    </source>
</reference>
<name>A0ABR2XPC5_9PEZI</name>
<keyword evidence="3" id="KW-1185">Reference proteome</keyword>
<dbReference type="EMBL" id="JARVKM010000034">
    <property type="protein sequence ID" value="KAK9775535.1"/>
    <property type="molecule type" value="Genomic_DNA"/>
</dbReference>
<evidence type="ECO:0000256" key="1">
    <source>
        <dbReference type="SAM" id="MobiDB-lite"/>
    </source>
</evidence>
<evidence type="ECO:0000313" key="2">
    <source>
        <dbReference type="EMBL" id="KAK9775535.1"/>
    </source>
</evidence>
<comment type="caution">
    <text evidence="2">The sequence shown here is derived from an EMBL/GenBank/DDBJ whole genome shotgun (WGS) entry which is preliminary data.</text>
</comment>
<protein>
    <submittedName>
        <fullName evidence="2">Uncharacterized protein</fullName>
    </submittedName>
</protein>
<accession>A0ABR2XPC5</accession>
<organism evidence="2 3">
    <name type="scientific">Seiridium cardinale</name>
    <dbReference type="NCBI Taxonomy" id="138064"/>
    <lineage>
        <taxon>Eukaryota</taxon>
        <taxon>Fungi</taxon>
        <taxon>Dikarya</taxon>
        <taxon>Ascomycota</taxon>
        <taxon>Pezizomycotina</taxon>
        <taxon>Sordariomycetes</taxon>
        <taxon>Xylariomycetidae</taxon>
        <taxon>Amphisphaeriales</taxon>
        <taxon>Sporocadaceae</taxon>
        <taxon>Seiridium</taxon>
    </lineage>
</organism>
<evidence type="ECO:0000313" key="3">
    <source>
        <dbReference type="Proteomes" id="UP001465668"/>
    </source>
</evidence>
<sequence>MGKWSLPPPAPGWLFRFDHPSDCRPSAATAHWNHCQPTETAPSPLQVATLEQPALPRRAGERAQAPGRAPQRLE</sequence>
<proteinExistence type="predicted"/>
<dbReference type="Proteomes" id="UP001465668">
    <property type="component" value="Unassembled WGS sequence"/>
</dbReference>